<sequence>MSLSMLKRKLDDENRWFNSAWTKKYLFTLLLTANAKPMCLLCNKSISVLKDYNLRRHHIEKHPTFCVTFPKGPAERAEKEVITDEKIKTNTSNSRRLEVLATQKADVMSIAVDESTDRADIAQLSIYVRFYDEHTTVEVEKNAYFFSNNNLDMKHVCMLVTDGAHPWLAARWTAISPDFKYLHWIVHQTVLCSKLSRDLKQAMDDVMAIIHFILSTSSLQHHLFRQLFAEMNVEHYDLLLHNNVMWLSKDKALERFCKLREEITVFLRNSKHQKAHIHLKCMSDDAFVSDVCFLNDMFKHLNDLNLTLQDLMMDFIAKLKENFTGCPDGLTLPMDVMAFARDPLTAAKEGGLSARAKQAVPSIDEGKLILELIDMQSSSTMSVALHNKLHQCLRIALISF</sequence>
<dbReference type="OMA" id="AWILGQH"/>
<reference evidence="2" key="2">
    <citation type="submission" date="2025-09" db="UniProtKB">
        <authorList>
            <consortium name="Ensembl"/>
        </authorList>
    </citation>
    <scope>IDENTIFICATION</scope>
</reference>
<proteinExistence type="predicted"/>
<accession>A0A3Q2FJ59</accession>
<dbReference type="InterPro" id="IPR040647">
    <property type="entry name" value="SPIN-DOC_Znf-C2H2"/>
</dbReference>
<dbReference type="PANTHER" id="PTHR45913">
    <property type="entry name" value="EPM2A-INTERACTING PROTEIN 1"/>
    <property type="match status" value="1"/>
</dbReference>
<protein>
    <recommendedName>
        <fullName evidence="1">SPIN-DOC-like zinc-finger domain-containing protein</fullName>
    </recommendedName>
</protein>
<keyword evidence="3" id="KW-1185">Reference proteome</keyword>
<organism evidence="2 3">
    <name type="scientific">Cyprinodon variegatus</name>
    <name type="common">Sheepshead minnow</name>
    <dbReference type="NCBI Taxonomy" id="28743"/>
    <lineage>
        <taxon>Eukaryota</taxon>
        <taxon>Metazoa</taxon>
        <taxon>Chordata</taxon>
        <taxon>Craniata</taxon>
        <taxon>Vertebrata</taxon>
        <taxon>Euteleostomi</taxon>
        <taxon>Actinopterygii</taxon>
        <taxon>Neopterygii</taxon>
        <taxon>Teleostei</taxon>
        <taxon>Neoteleostei</taxon>
        <taxon>Acanthomorphata</taxon>
        <taxon>Ovalentaria</taxon>
        <taxon>Atherinomorphae</taxon>
        <taxon>Cyprinodontiformes</taxon>
        <taxon>Cyprinodontidae</taxon>
        <taxon>Cyprinodon</taxon>
    </lineage>
</organism>
<dbReference type="AlphaFoldDB" id="A0A3Q2FJ59"/>
<reference evidence="2" key="1">
    <citation type="submission" date="2025-08" db="UniProtKB">
        <authorList>
            <consortium name="Ensembl"/>
        </authorList>
    </citation>
    <scope>IDENTIFICATION</scope>
</reference>
<dbReference type="Proteomes" id="UP000265020">
    <property type="component" value="Unassembled WGS sequence"/>
</dbReference>
<evidence type="ECO:0000259" key="1">
    <source>
        <dbReference type="Pfam" id="PF18658"/>
    </source>
</evidence>
<evidence type="ECO:0000313" key="3">
    <source>
        <dbReference type="Proteomes" id="UP000265020"/>
    </source>
</evidence>
<feature type="domain" description="SPIN-DOC-like zinc-finger" evidence="1">
    <location>
        <begin position="20"/>
        <end position="65"/>
    </location>
</feature>
<dbReference type="GeneTree" id="ENSGT00940000160436"/>
<dbReference type="Ensembl" id="ENSCVAT00000008403.1">
    <property type="protein sequence ID" value="ENSCVAP00000004400.1"/>
    <property type="gene ID" value="ENSCVAG00000005707.1"/>
</dbReference>
<name>A0A3Q2FJ59_CYPVA</name>
<dbReference type="Pfam" id="PF18658">
    <property type="entry name" value="zf-C2H2_12"/>
    <property type="match status" value="1"/>
</dbReference>
<dbReference type="PANTHER" id="PTHR45913:SF21">
    <property type="entry name" value="DUF4371 DOMAIN-CONTAINING PROTEIN"/>
    <property type="match status" value="1"/>
</dbReference>
<evidence type="ECO:0000313" key="2">
    <source>
        <dbReference type="Ensembl" id="ENSCVAP00000004400.1"/>
    </source>
</evidence>